<evidence type="ECO:0000256" key="1">
    <source>
        <dbReference type="SAM" id="MobiDB-lite"/>
    </source>
</evidence>
<evidence type="ECO:0000313" key="2">
    <source>
        <dbReference type="EMBL" id="BDM69820.1"/>
    </source>
</evidence>
<feature type="compositionally biased region" description="Low complexity" evidence="1">
    <location>
        <begin position="117"/>
        <end position="128"/>
    </location>
</feature>
<evidence type="ECO:0000313" key="3">
    <source>
        <dbReference type="Proteomes" id="UP001059597"/>
    </source>
</evidence>
<feature type="compositionally biased region" description="Low complexity" evidence="1">
    <location>
        <begin position="97"/>
        <end position="109"/>
    </location>
</feature>
<organism evidence="2 3">
    <name type="scientific">Streptomyces nigrescens</name>
    <dbReference type="NCBI Taxonomy" id="1920"/>
    <lineage>
        <taxon>Bacteria</taxon>
        <taxon>Bacillati</taxon>
        <taxon>Actinomycetota</taxon>
        <taxon>Actinomycetes</taxon>
        <taxon>Kitasatosporales</taxon>
        <taxon>Streptomycetaceae</taxon>
        <taxon>Streptomyces</taxon>
    </lineage>
</organism>
<dbReference type="Proteomes" id="UP001059597">
    <property type="component" value="Chromosome"/>
</dbReference>
<gene>
    <name evidence="2" type="ORF">HEK616_33070</name>
</gene>
<accession>A0ABM7ZTW1</accession>
<keyword evidence="3" id="KW-1185">Reference proteome</keyword>
<name>A0ABM7ZTW1_STRNI</name>
<dbReference type="EMBL" id="AP026073">
    <property type="protein sequence ID" value="BDM69820.1"/>
    <property type="molecule type" value="Genomic_DNA"/>
</dbReference>
<sequence length="138" mass="15324">MCAPYLVSWLGRDPHHYPTQLPRFRTLRHAFTRLDPGHIRLLRSLIASHRWLPDFLTPRPVPPWPDFHDECAALRATPPEHVPRDLPFEAAAEMDRTGTGSTGTPSGSGPRKGRRTGPGQPASRSAARSPRRPTGSTP</sequence>
<feature type="region of interest" description="Disordered" evidence="1">
    <location>
        <begin position="75"/>
        <end position="138"/>
    </location>
</feature>
<protein>
    <submittedName>
        <fullName evidence="2">Uncharacterized protein</fullName>
    </submittedName>
</protein>
<reference evidence="2" key="1">
    <citation type="submission" date="2022-06" db="EMBL/GenBank/DDBJ databases">
        <title>Complete genome sequence of Streptomyces nigrescens HEK616.</title>
        <authorList>
            <person name="Asamizu S."/>
            <person name="Onaka H."/>
        </authorList>
    </citation>
    <scope>NUCLEOTIDE SEQUENCE</scope>
    <source>
        <strain evidence="2">HEK616</strain>
    </source>
</reference>
<proteinExistence type="predicted"/>